<evidence type="ECO:0000256" key="3">
    <source>
        <dbReference type="ARBA" id="ARBA00022827"/>
    </source>
</evidence>
<dbReference type="GO" id="GO:0006103">
    <property type="term" value="P:2-oxoglutarate metabolic process"/>
    <property type="evidence" value="ECO:0007669"/>
    <property type="project" value="TreeGrafter"/>
</dbReference>
<dbReference type="Pfam" id="PF02852">
    <property type="entry name" value="Pyr_redox_dim"/>
    <property type="match status" value="1"/>
</dbReference>
<dbReference type="PRINTS" id="PR00411">
    <property type="entry name" value="PNDRDTASEI"/>
</dbReference>
<comment type="similarity">
    <text evidence="1">Belongs to the class-I pyridine nucleotide-disulfide oxidoreductase family.</text>
</comment>
<evidence type="ECO:0008006" key="8">
    <source>
        <dbReference type="Google" id="ProtNLM"/>
    </source>
</evidence>
<dbReference type="PANTHER" id="PTHR22912">
    <property type="entry name" value="DISULFIDE OXIDOREDUCTASE"/>
    <property type="match status" value="1"/>
</dbReference>
<organism evidence="7">
    <name type="scientific">marine metagenome</name>
    <dbReference type="NCBI Taxonomy" id="408172"/>
    <lineage>
        <taxon>unclassified sequences</taxon>
        <taxon>metagenomes</taxon>
        <taxon>ecological metagenomes</taxon>
    </lineage>
</organism>
<evidence type="ECO:0000259" key="6">
    <source>
        <dbReference type="Pfam" id="PF07992"/>
    </source>
</evidence>
<dbReference type="AlphaFoldDB" id="A0A382A2D7"/>
<dbReference type="Pfam" id="PF07992">
    <property type="entry name" value="Pyr_redox_2"/>
    <property type="match status" value="1"/>
</dbReference>
<evidence type="ECO:0000256" key="2">
    <source>
        <dbReference type="ARBA" id="ARBA00022630"/>
    </source>
</evidence>
<dbReference type="PRINTS" id="PR00368">
    <property type="entry name" value="FADPNR"/>
</dbReference>
<dbReference type="PANTHER" id="PTHR22912:SF217">
    <property type="entry name" value="DIHYDROLIPOYL DEHYDROGENASE"/>
    <property type="match status" value="1"/>
</dbReference>
<dbReference type="GO" id="GO:0050660">
    <property type="term" value="F:flavin adenine dinucleotide binding"/>
    <property type="evidence" value="ECO:0007669"/>
    <property type="project" value="TreeGrafter"/>
</dbReference>
<sequence length="455" mass="49437">VETFDVIVLGAGSAGVSAALRASDQGAQVCIIEQEKIGGSCIHKGLYPLKLGLGLLRNNESNFNVNGRIDSEKLFHKITGSMQLLSELWEQRLTEAGVTIKIGSGLPLSSDLVQVRSNDKAFDIATKKIIIATGSSPVPLPTLPFEGDIIVPTDDVFKNHSIPDRVFIMGAGGYGCELSSFYQMLGSKVFLSSDHSRLFPDQDPEILNNLERSLKSLKVKLLLGKKISSYFKNNALLDITLAEGIKFQTEKIILNLDRQGNSEYLECDTLGVRVGDKKEILVNDKLETSVPDIFAVGSITGRRSRSGISEEEGKIAADNAMGKNKSINYDWIPFVFFTKPEIASVGCFAEQAHYKGFRGVEGCAKSEYLDFSFLGEIKEGFFKIVADARSGVVIGGQFVSPNASQLISLIVLAIKKGMKVGALLSLANGKSEEIEGIREAARLCSKAIKKQQKTM</sequence>
<keyword evidence="4" id="KW-0520">NAD</keyword>
<name>A0A382A2D7_9ZZZZ</name>
<reference evidence="7" key="1">
    <citation type="submission" date="2018-05" db="EMBL/GenBank/DDBJ databases">
        <authorList>
            <person name="Lanie J.A."/>
            <person name="Ng W.-L."/>
            <person name="Kazmierczak K.M."/>
            <person name="Andrzejewski T.M."/>
            <person name="Davidsen T.M."/>
            <person name="Wayne K.J."/>
            <person name="Tettelin H."/>
            <person name="Glass J.I."/>
            <person name="Rusch D."/>
            <person name="Podicherti R."/>
            <person name="Tsui H.-C.T."/>
            <person name="Winkler M.E."/>
        </authorList>
    </citation>
    <scope>NUCLEOTIDE SEQUENCE</scope>
</reference>
<evidence type="ECO:0000256" key="1">
    <source>
        <dbReference type="ARBA" id="ARBA00007532"/>
    </source>
</evidence>
<proteinExistence type="inferred from homology"/>
<dbReference type="Gene3D" id="3.30.390.30">
    <property type="match status" value="1"/>
</dbReference>
<dbReference type="Gene3D" id="3.50.50.60">
    <property type="entry name" value="FAD/NAD(P)-binding domain"/>
    <property type="match status" value="2"/>
</dbReference>
<evidence type="ECO:0000313" key="7">
    <source>
        <dbReference type="EMBL" id="SVA95708.1"/>
    </source>
</evidence>
<feature type="non-terminal residue" evidence="7">
    <location>
        <position position="1"/>
    </location>
</feature>
<feature type="domain" description="FAD/NAD(P)-binding" evidence="6">
    <location>
        <begin position="4"/>
        <end position="301"/>
    </location>
</feature>
<protein>
    <recommendedName>
        <fullName evidence="8">FAD/NAD(P)-binding domain-containing protein</fullName>
    </recommendedName>
</protein>
<gene>
    <name evidence="7" type="ORF">METZ01_LOCUS148562</name>
</gene>
<dbReference type="InterPro" id="IPR050151">
    <property type="entry name" value="Class-I_Pyr_Nuc-Dis_Oxidored"/>
</dbReference>
<dbReference type="SUPFAM" id="SSF55424">
    <property type="entry name" value="FAD/NAD-linked reductases, dimerisation (C-terminal) domain"/>
    <property type="match status" value="1"/>
</dbReference>
<dbReference type="SUPFAM" id="SSF51905">
    <property type="entry name" value="FAD/NAD(P)-binding domain"/>
    <property type="match status" value="1"/>
</dbReference>
<dbReference type="EMBL" id="UINC01023641">
    <property type="protein sequence ID" value="SVA95708.1"/>
    <property type="molecule type" value="Genomic_DNA"/>
</dbReference>
<feature type="domain" description="Pyridine nucleotide-disulphide oxidoreductase dimerisation" evidence="5">
    <location>
        <begin position="332"/>
        <end position="421"/>
    </location>
</feature>
<dbReference type="InterPro" id="IPR036188">
    <property type="entry name" value="FAD/NAD-bd_sf"/>
</dbReference>
<keyword evidence="2" id="KW-0285">Flavoprotein</keyword>
<evidence type="ECO:0000259" key="5">
    <source>
        <dbReference type="Pfam" id="PF02852"/>
    </source>
</evidence>
<dbReference type="InterPro" id="IPR001100">
    <property type="entry name" value="Pyr_nuc-diS_OxRdtase"/>
</dbReference>
<evidence type="ECO:0000256" key="4">
    <source>
        <dbReference type="ARBA" id="ARBA00023027"/>
    </source>
</evidence>
<dbReference type="InterPro" id="IPR023753">
    <property type="entry name" value="FAD/NAD-binding_dom"/>
</dbReference>
<dbReference type="InterPro" id="IPR004099">
    <property type="entry name" value="Pyr_nucl-diS_OxRdtase_dimer"/>
</dbReference>
<keyword evidence="3" id="KW-0274">FAD</keyword>
<dbReference type="InterPro" id="IPR016156">
    <property type="entry name" value="FAD/NAD-linked_Rdtase_dimer_sf"/>
</dbReference>
<dbReference type="PIRSF" id="PIRSF000350">
    <property type="entry name" value="Mercury_reductase_MerA"/>
    <property type="match status" value="1"/>
</dbReference>
<dbReference type="GO" id="GO:0004148">
    <property type="term" value="F:dihydrolipoyl dehydrogenase (NADH) activity"/>
    <property type="evidence" value="ECO:0007669"/>
    <property type="project" value="TreeGrafter"/>
</dbReference>
<accession>A0A382A2D7</accession>